<protein>
    <submittedName>
        <fullName evidence="2">Type II toxin-antitoxin system death-on-curing family toxin</fullName>
    </submittedName>
</protein>
<dbReference type="SUPFAM" id="SSF140931">
    <property type="entry name" value="Fic-like"/>
    <property type="match status" value="1"/>
</dbReference>
<dbReference type="GO" id="GO:0016301">
    <property type="term" value="F:kinase activity"/>
    <property type="evidence" value="ECO:0007669"/>
    <property type="project" value="InterPro"/>
</dbReference>
<reference evidence="2 3" key="1">
    <citation type="journal article" date="2024" name="Microbiology">
        <title>Methylomarinum rosea sp. nov., a novel halophilic methanotrophic bacterium from the hypersaline Lake Elton.</title>
        <authorList>
            <person name="Suleimanov R.Z."/>
            <person name="Oshkin I.Y."/>
            <person name="Danilova O.V."/>
            <person name="Suzina N.E."/>
            <person name="Dedysh S.N."/>
        </authorList>
    </citation>
    <scope>NUCLEOTIDE SEQUENCE [LARGE SCALE GENOMIC DNA]</scope>
    <source>
        <strain evidence="2 3">Ch1-1</strain>
    </source>
</reference>
<dbReference type="NCBIfam" id="TIGR01550">
    <property type="entry name" value="DOC_P1"/>
    <property type="match status" value="1"/>
</dbReference>
<gene>
    <name evidence="2" type="ORF">Q9L42_015650</name>
</gene>
<evidence type="ECO:0000259" key="1">
    <source>
        <dbReference type="PROSITE" id="PS51459"/>
    </source>
</evidence>
<dbReference type="InterPro" id="IPR006440">
    <property type="entry name" value="Doc"/>
</dbReference>
<organism evidence="2 3">
    <name type="scientific">Methylomarinum roseum</name>
    <dbReference type="NCBI Taxonomy" id="3067653"/>
    <lineage>
        <taxon>Bacteria</taxon>
        <taxon>Pseudomonadati</taxon>
        <taxon>Pseudomonadota</taxon>
        <taxon>Gammaproteobacteria</taxon>
        <taxon>Methylococcales</taxon>
        <taxon>Methylococcaceae</taxon>
        <taxon>Methylomarinum</taxon>
    </lineage>
</organism>
<keyword evidence="3" id="KW-1185">Reference proteome</keyword>
<dbReference type="PANTHER" id="PTHR39426">
    <property type="entry name" value="HOMOLOGY TO DEATH-ON-CURING PROTEIN OF PHAGE P1"/>
    <property type="match status" value="1"/>
</dbReference>
<accession>A0AAU7P063</accession>
<proteinExistence type="predicted"/>
<dbReference type="KEGG" id="mech:Q9L42_015650"/>
<evidence type="ECO:0000313" key="2">
    <source>
        <dbReference type="EMBL" id="XBS22595.1"/>
    </source>
</evidence>
<dbReference type="AlphaFoldDB" id="A0AAU7P063"/>
<dbReference type="Gene3D" id="1.20.120.1870">
    <property type="entry name" value="Fic/DOC protein, Fido domain"/>
    <property type="match status" value="1"/>
</dbReference>
<dbReference type="Pfam" id="PF02661">
    <property type="entry name" value="Fic"/>
    <property type="match status" value="1"/>
</dbReference>
<sequence length="126" mass="14023">MHWFVSFESDPIGSRVSFESDPIGSRDAALLESALNRPRQRFEYTNNPSIFDLAASYCYGLANNHPFIDGNKRIALTIAAMFLEINGYSFNAYEPEAVVIIEDLAAGNLTEESLSDWFSKCSISNA</sequence>
<dbReference type="Proteomes" id="UP001225378">
    <property type="component" value="Chromosome"/>
</dbReference>
<dbReference type="InterPro" id="IPR053737">
    <property type="entry name" value="Type_II_TA_Toxin"/>
</dbReference>
<dbReference type="RefSeq" id="WP_349432762.1">
    <property type="nucleotide sequence ID" value="NZ_CP157743.1"/>
</dbReference>
<dbReference type="InterPro" id="IPR003812">
    <property type="entry name" value="Fido"/>
</dbReference>
<feature type="domain" description="Fido" evidence="1">
    <location>
        <begin position="1"/>
        <end position="120"/>
    </location>
</feature>
<dbReference type="PANTHER" id="PTHR39426:SF1">
    <property type="entry name" value="HOMOLOGY TO DEATH-ON-CURING PROTEIN OF PHAGE P1"/>
    <property type="match status" value="1"/>
</dbReference>
<dbReference type="EMBL" id="CP157743">
    <property type="protein sequence ID" value="XBS22595.1"/>
    <property type="molecule type" value="Genomic_DNA"/>
</dbReference>
<name>A0AAU7P063_9GAMM</name>
<dbReference type="PROSITE" id="PS51459">
    <property type="entry name" value="FIDO"/>
    <property type="match status" value="1"/>
</dbReference>
<dbReference type="InterPro" id="IPR036597">
    <property type="entry name" value="Fido-like_dom_sf"/>
</dbReference>
<evidence type="ECO:0000313" key="3">
    <source>
        <dbReference type="Proteomes" id="UP001225378"/>
    </source>
</evidence>